<dbReference type="Proteomes" id="UP000191554">
    <property type="component" value="Unassembled WGS sequence"/>
</dbReference>
<feature type="region of interest" description="Disordered" evidence="1">
    <location>
        <begin position="164"/>
        <end position="183"/>
    </location>
</feature>
<comment type="caution">
    <text evidence="2">The sequence shown here is derived from an EMBL/GenBank/DDBJ whole genome shotgun (WGS) entry which is preliminary data.</text>
</comment>
<dbReference type="AlphaFoldDB" id="A0A1V4SF40"/>
<name>A0A1V4SF40_RUMHU</name>
<dbReference type="STRING" id="48256.CLHUN_42680"/>
<keyword evidence="3" id="KW-1185">Reference proteome</keyword>
<feature type="compositionally biased region" description="Basic and acidic residues" evidence="1">
    <location>
        <begin position="117"/>
        <end position="131"/>
    </location>
</feature>
<proteinExistence type="predicted"/>
<gene>
    <name evidence="2" type="primary">nucB</name>
    <name evidence="2" type="ORF">CLHUN_42680</name>
</gene>
<organism evidence="2 3">
    <name type="scientific">Ruminiclostridium hungatei</name>
    <name type="common">Clostridium hungatei</name>
    <dbReference type="NCBI Taxonomy" id="48256"/>
    <lineage>
        <taxon>Bacteria</taxon>
        <taxon>Bacillati</taxon>
        <taxon>Bacillota</taxon>
        <taxon>Clostridia</taxon>
        <taxon>Eubacteriales</taxon>
        <taxon>Oscillospiraceae</taxon>
        <taxon>Ruminiclostridium</taxon>
    </lineage>
</organism>
<feature type="region of interest" description="Disordered" evidence="1">
    <location>
        <begin position="117"/>
        <end position="142"/>
    </location>
</feature>
<sequence length="261" mass="28559">MQTNNYYKYTHSLTSVSSANKANSTINKGTGNSGIPSVSVLLGTVANDKGYDIILRIPRDRYPDSAKHIEDAIRWGQPDTLTINREGASANRTASLKDYQVVPGLDRDEYPQAMFKEGGKGADVRPIDPSDNRGSGSYVGRKLKNYPNGTRVKFEVVDTVDIEDDDDKNDMKPGGTGGGGGRVQYMDEQGRIGISKSVVIDDSGAILGYTQWDGKYIPVNTDFNNPYVISSPFPGGQLPEVSLPKFSLPKFRIPVFRFVLP</sequence>
<accession>A0A1V4SF40</accession>
<protein>
    <submittedName>
        <fullName evidence="2">Sporulation-specific extracellular nuclease</fullName>
        <ecNumber evidence="2">3.-.-.-</ecNumber>
    </submittedName>
</protein>
<evidence type="ECO:0000256" key="1">
    <source>
        <dbReference type="SAM" id="MobiDB-lite"/>
    </source>
</evidence>
<dbReference type="EMBL" id="MZGX01000052">
    <property type="protein sequence ID" value="OPX41861.1"/>
    <property type="molecule type" value="Genomic_DNA"/>
</dbReference>
<dbReference type="EC" id="3.-.-.-" evidence="2"/>
<keyword evidence="2" id="KW-0378">Hydrolase</keyword>
<evidence type="ECO:0000313" key="3">
    <source>
        <dbReference type="Proteomes" id="UP000191554"/>
    </source>
</evidence>
<dbReference type="GO" id="GO:0016787">
    <property type="term" value="F:hydrolase activity"/>
    <property type="evidence" value="ECO:0007669"/>
    <property type="project" value="UniProtKB-KW"/>
</dbReference>
<evidence type="ECO:0000313" key="2">
    <source>
        <dbReference type="EMBL" id="OPX41861.1"/>
    </source>
</evidence>
<reference evidence="2 3" key="1">
    <citation type="submission" date="2017-03" db="EMBL/GenBank/DDBJ databases">
        <title>Genome sequence of Clostridium hungatei DSM 14427.</title>
        <authorList>
            <person name="Poehlein A."/>
            <person name="Daniel R."/>
        </authorList>
    </citation>
    <scope>NUCLEOTIDE SEQUENCE [LARGE SCALE GENOMIC DNA]</scope>
    <source>
        <strain evidence="2 3">DSM 14427</strain>
    </source>
</reference>